<proteinExistence type="predicted"/>
<gene>
    <name evidence="1" type="ORF">DFR75_10344</name>
</gene>
<protein>
    <submittedName>
        <fullName evidence="1">Uncharacterized protein</fullName>
    </submittedName>
</protein>
<organism evidence="1 2">
    <name type="scientific">Nocardia ignorata</name>
    <dbReference type="NCBI Taxonomy" id="145285"/>
    <lineage>
        <taxon>Bacteria</taxon>
        <taxon>Bacillati</taxon>
        <taxon>Actinomycetota</taxon>
        <taxon>Actinomycetes</taxon>
        <taxon>Mycobacteriales</taxon>
        <taxon>Nocardiaceae</taxon>
        <taxon>Nocardia</taxon>
    </lineage>
</organism>
<dbReference type="EMBL" id="SNXK01000003">
    <property type="protein sequence ID" value="TDP38390.1"/>
    <property type="molecule type" value="Genomic_DNA"/>
</dbReference>
<accession>A0A4R6PKV1</accession>
<keyword evidence="2" id="KW-1185">Reference proteome</keyword>
<sequence>MSIGLLSGCHHVTAGQHPRCIDALFAGKSTSDLAV</sequence>
<comment type="caution">
    <text evidence="1">The sequence shown here is derived from an EMBL/GenBank/DDBJ whole genome shotgun (WGS) entry which is preliminary data.</text>
</comment>
<dbReference type="AlphaFoldDB" id="A0A4R6PKV1"/>
<evidence type="ECO:0000313" key="1">
    <source>
        <dbReference type="EMBL" id="TDP38390.1"/>
    </source>
</evidence>
<evidence type="ECO:0000313" key="2">
    <source>
        <dbReference type="Proteomes" id="UP000295087"/>
    </source>
</evidence>
<dbReference type="Proteomes" id="UP000295087">
    <property type="component" value="Unassembled WGS sequence"/>
</dbReference>
<name>A0A4R6PKV1_NOCIG</name>
<reference evidence="1 2" key="1">
    <citation type="submission" date="2019-03" db="EMBL/GenBank/DDBJ databases">
        <title>Genomic Encyclopedia of Type Strains, Phase IV (KMG-IV): sequencing the most valuable type-strain genomes for metagenomic binning, comparative biology and taxonomic classification.</title>
        <authorList>
            <person name="Goeker M."/>
        </authorList>
    </citation>
    <scope>NUCLEOTIDE SEQUENCE [LARGE SCALE GENOMIC DNA]</scope>
    <source>
        <strain evidence="1 2">DSM 44496</strain>
    </source>
</reference>